<dbReference type="GO" id="GO:0004519">
    <property type="term" value="F:endonuclease activity"/>
    <property type="evidence" value="ECO:0007669"/>
    <property type="project" value="UniProtKB-KW"/>
</dbReference>
<accession>A0A9D1N0B3</accession>
<name>A0A9D1N0B3_9CLOT</name>
<comment type="caution">
    <text evidence="2">The sequence shown here is derived from an EMBL/GenBank/DDBJ whole genome shotgun (WGS) entry which is preliminary data.</text>
</comment>
<evidence type="ECO:0000259" key="1">
    <source>
        <dbReference type="Pfam" id="PF20469"/>
    </source>
</evidence>
<dbReference type="InterPro" id="IPR034139">
    <property type="entry name" value="TOPRIM_OLD"/>
</dbReference>
<gene>
    <name evidence="2" type="ORF">IAD26_06850</name>
</gene>
<reference evidence="2" key="1">
    <citation type="submission" date="2020-10" db="EMBL/GenBank/DDBJ databases">
        <authorList>
            <person name="Gilroy R."/>
        </authorList>
    </citation>
    <scope>NUCLEOTIDE SEQUENCE</scope>
    <source>
        <strain evidence="2">CHK154-7741</strain>
    </source>
</reference>
<evidence type="ECO:0000313" key="2">
    <source>
        <dbReference type="EMBL" id="HIU92833.1"/>
    </source>
</evidence>
<keyword evidence="2" id="KW-0540">Nuclease</keyword>
<dbReference type="EMBL" id="DVOD01000051">
    <property type="protein sequence ID" value="HIU92833.1"/>
    <property type="molecule type" value="Genomic_DNA"/>
</dbReference>
<dbReference type="Pfam" id="PF20469">
    <property type="entry name" value="OLD-like_TOPRIM"/>
    <property type="match status" value="1"/>
</dbReference>
<feature type="domain" description="OLD protein-like TOPRIM" evidence="1">
    <location>
        <begin position="164"/>
        <end position="227"/>
    </location>
</feature>
<keyword evidence="2" id="KW-0378">Hydrolase</keyword>
<dbReference type="CDD" id="cd01026">
    <property type="entry name" value="TOPRIM_OLD"/>
    <property type="match status" value="1"/>
</dbReference>
<proteinExistence type="predicted"/>
<dbReference type="Proteomes" id="UP000886748">
    <property type="component" value="Unassembled WGS sequence"/>
</dbReference>
<keyword evidence="2" id="KW-0255">Endonuclease</keyword>
<dbReference type="AlphaFoldDB" id="A0A9D1N0B3"/>
<protein>
    <submittedName>
        <fullName evidence="2">ATP-dependent endonuclease</fullName>
    </submittedName>
</protein>
<organism evidence="2 3">
    <name type="scientific">Candidatus Limenecus avicola</name>
    <dbReference type="NCBI Taxonomy" id="2840847"/>
    <lineage>
        <taxon>Bacteria</taxon>
        <taxon>Bacillati</taxon>
        <taxon>Bacillota</taxon>
        <taxon>Clostridia</taxon>
        <taxon>Eubacteriales</taxon>
        <taxon>Clostridiaceae</taxon>
        <taxon>Clostridiaceae incertae sedis</taxon>
        <taxon>Candidatus Limenecus</taxon>
    </lineage>
</organism>
<reference evidence="2" key="2">
    <citation type="journal article" date="2021" name="PeerJ">
        <title>Extensive microbial diversity within the chicken gut microbiome revealed by metagenomics and culture.</title>
        <authorList>
            <person name="Gilroy R."/>
            <person name="Ravi A."/>
            <person name="Getino M."/>
            <person name="Pursley I."/>
            <person name="Horton D.L."/>
            <person name="Alikhan N.F."/>
            <person name="Baker D."/>
            <person name="Gharbi K."/>
            <person name="Hall N."/>
            <person name="Watson M."/>
            <person name="Adriaenssens E.M."/>
            <person name="Foster-Nyarko E."/>
            <person name="Jarju S."/>
            <person name="Secka A."/>
            <person name="Antonio M."/>
            <person name="Oren A."/>
            <person name="Chaudhuri R.R."/>
            <person name="La Ragione R."/>
            <person name="Hildebrand F."/>
            <person name="Pallen M.J."/>
        </authorList>
    </citation>
    <scope>NUCLEOTIDE SEQUENCE</scope>
    <source>
        <strain evidence="2">CHK154-7741</strain>
    </source>
</reference>
<sequence length="336" mass="39220">MIKDIDFSKIKFIPASPEDLILALDRLTRFKYPEIKYYRVFSELLCKYFKEPRLSKNQIKDMDTAVLKRLVEIFWNESVSKYTPAVKSDKQLNELLLKEIYDTYNLSQEVKILTDINININGVLALISDKNNLPLNLKRLAVIEHDHQNLIEKRQKYGLRFPVEKVVLCEGITEEILLPRFAKLSGFDFDKNGVKLISAGGKNQVAKLYCELKDELKIPIFILLDADAVEISEKINCVLRDTDSMYLICHGEFEDIFSLNLIKRTINKRFKNICECCIADFKRNEPMTKTLSEFYRLHELGDFQKADFAKELAQNLKYETDLTDEIKQIVDRIKIL</sequence>
<evidence type="ECO:0000313" key="3">
    <source>
        <dbReference type="Proteomes" id="UP000886748"/>
    </source>
</evidence>